<protein>
    <submittedName>
        <fullName evidence="3">N-acetylmuramidase family protein</fullName>
    </submittedName>
</protein>
<dbReference type="Pfam" id="PF11860">
    <property type="entry name" value="Muramidase"/>
    <property type="match status" value="1"/>
</dbReference>
<dbReference type="RefSeq" id="WP_317520618.1">
    <property type="nucleotide sequence ID" value="NZ_JASGOQ010000001.1"/>
</dbReference>
<dbReference type="InterPro" id="IPR002477">
    <property type="entry name" value="Peptidoglycan-bd-like"/>
</dbReference>
<accession>A0AAE4TPW5</accession>
<evidence type="ECO:0000259" key="1">
    <source>
        <dbReference type="Pfam" id="PF01471"/>
    </source>
</evidence>
<dbReference type="InterPro" id="IPR036365">
    <property type="entry name" value="PGBD-like_sf"/>
</dbReference>
<evidence type="ECO:0000313" key="4">
    <source>
        <dbReference type="Proteomes" id="UP001187859"/>
    </source>
</evidence>
<comment type="caution">
    <text evidence="3">The sequence shown here is derived from an EMBL/GenBank/DDBJ whole genome shotgun (WGS) entry which is preliminary data.</text>
</comment>
<dbReference type="SUPFAM" id="SSF47090">
    <property type="entry name" value="PGBD-like"/>
    <property type="match status" value="1"/>
</dbReference>
<proteinExistence type="predicted"/>
<evidence type="ECO:0000259" key="2">
    <source>
        <dbReference type="Pfam" id="PF11860"/>
    </source>
</evidence>
<sequence>MSLRKGSNGTAVRDLQLKLNAAGASLVVDGWFGDATQKAIEQFQDKHDLPRTGYAGVRTLALLAGESRSKFIQTTQLIEAAKRLGVSFAAMASVAEVESNGFGFFTCGRPSILFERHVFYRELLEQGAAAAELAAKYPNICNQARGGYTGGSGEYQRFAIAYQLNPEAAICACSWGMFQIMGFHWQALGYPSPQAFKQAMDTSEGEQLNALVKFIEADPVLHKALKARKWAEFAKRYNGPAYKENDYDIKLARAYQQFNTVFHANTQDAGNVDVA</sequence>
<dbReference type="EMBL" id="JASGOQ010000001">
    <property type="protein sequence ID" value="MDV5392273.1"/>
    <property type="molecule type" value="Genomic_DNA"/>
</dbReference>
<dbReference type="AlphaFoldDB" id="A0AAE4TPW5"/>
<dbReference type="Pfam" id="PF01471">
    <property type="entry name" value="PG_binding_1"/>
    <property type="match status" value="1"/>
</dbReference>
<reference evidence="3" key="1">
    <citation type="submission" date="2023-05" db="EMBL/GenBank/DDBJ databases">
        <title>Colonisation of extended spectrum b-lactamase- and carbapenemase-producing bacteria on hospital surfaces from low- and middle-income countries.</title>
        <authorList>
            <person name="Nieto-Rosado M."/>
            <person name="Sands K."/>
            <person name="Iregbu K."/>
            <person name="Zahra R."/>
            <person name="Mazarati J.B."/>
            <person name="Mehtar S."/>
            <person name="Barnards-Group B."/>
            <person name="Walsh T.R."/>
        </authorList>
    </citation>
    <scope>NUCLEOTIDE SEQUENCE</scope>
    <source>
        <strain evidence="3">PP-E493</strain>
    </source>
</reference>
<dbReference type="Gene3D" id="1.10.101.10">
    <property type="entry name" value="PGBD-like superfamily/PGBD"/>
    <property type="match status" value="1"/>
</dbReference>
<feature type="domain" description="N-acetylmuramidase" evidence="2">
    <location>
        <begin position="88"/>
        <end position="258"/>
    </location>
</feature>
<dbReference type="Proteomes" id="UP001187859">
    <property type="component" value="Unassembled WGS sequence"/>
</dbReference>
<name>A0AAE4TPW5_9GAMM</name>
<feature type="domain" description="Peptidoglycan binding-like" evidence="1">
    <location>
        <begin position="8"/>
        <end position="63"/>
    </location>
</feature>
<evidence type="ECO:0000313" key="3">
    <source>
        <dbReference type="EMBL" id="MDV5392273.1"/>
    </source>
</evidence>
<organism evidence="3 4">
    <name type="scientific">Shewanella xiamenensis</name>
    <dbReference type="NCBI Taxonomy" id="332186"/>
    <lineage>
        <taxon>Bacteria</taxon>
        <taxon>Pseudomonadati</taxon>
        <taxon>Pseudomonadota</taxon>
        <taxon>Gammaproteobacteria</taxon>
        <taxon>Alteromonadales</taxon>
        <taxon>Shewanellaceae</taxon>
        <taxon>Shewanella</taxon>
    </lineage>
</organism>
<dbReference type="InterPro" id="IPR036366">
    <property type="entry name" value="PGBDSf"/>
</dbReference>
<dbReference type="InterPro" id="IPR024408">
    <property type="entry name" value="Muramidase"/>
</dbReference>
<gene>
    <name evidence="3" type="ORF">QM089_18940</name>
</gene>